<dbReference type="Proteomes" id="UP000005341">
    <property type="component" value="Unassembled WGS sequence"/>
</dbReference>
<gene>
    <name evidence="2" type="ORF">appser6_1430</name>
</gene>
<evidence type="ECO:0000313" key="2">
    <source>
        <dbReference type="EMBL" id="EFM92938.1"/>
    </source>
</evidence>
<evidence type="ECO:0000313" key="3">
    <source>
        <dbReference type="Proteomes" id="UP000005341"/>
    </source>
</evidence>
<proteinExistence type="predicted"/>
<dbReference type="EMBL" id="ADOG01000002">
    <property type="protein sequence ID" value="EFM92938.1"/>
    <property type="molecule type" value="Genomic_DNA"/>
</dbReference>
<reference evidence="2 3" key="1">
    <citation type="journal article" date="2010" name="J. Bacteriol.">
        <title>Comparative genomic characterization of Actinobacillus pleuropneumoniae.</title>
        <authorList>
            <person name="Xu Z."/>
            <person name="Chen X."/>
            <person name="Li L."/>
            <person name="Li T."/>
            <person name="Wang S."/>
            <person name="Chen H."/>
            <person name="Zhou R."/>
        </authorList>
    </citation>
    <scope>NUCLEOTIDE SEQUENCE [LARGE SCALE GENOMIC DNA]</scope>
    <source>
        <strain evidence="2 3">Femo</strain>
    </source>
</reference>
<name>A0A828PND5_ACTPL</name>
<dbReference type="InterPro" id="IPR002912">
    <property type="entry name" value="ACT_dom"/>
</dbReference>
<sequence>MIEENEEMQRYDLTLKAEKRPETLERILRVVRHRGFEVLTLNAQNCGNQFEITLSVQSERAIELLTYQLSKLIDVTIIE</sequence>
<evidence type="ECO:0000259" key="1">
    <source>
        <dbReference type="PROSITE" id="PS51671"/>
    </source>
</evidence>
<dbReference type="NCBIfam" id="NF008362">
    <property type="entry name" value="PRK11152.1"/>
    <property type="match status" value="1"/>
</dbReference>
<dbReference type="Pfam" id="PF13710">
    <property type="entry name" value="ACT_5"/>
    <property type="match status" value="1"/>
</dbReference>
<dbReference type="AlphaFoldDB" id="A0A828PND5"/>
<accession>A0A828PND5</accession>
<comment type="caution">
    <text evidence="2">The sequence shown here is derived from an EMBL/GenBank/DDBJ whole genome shotgun (WGS) entry which is preliminary data.</text>
</comment>
<organism evidence="2 3">
    <name type="scientific">Actinobacillus pleuropneumoniae serovar 6 str. Femo</name>
    <dbReference type="NCBI Taxonomy" id="754256"/>
    <lineage>
        <taxon>Bacteria</taxon>
        <taxon>Pseudomonadati</taxon>
        <taxon>Pseudomonadota</taxon>
        <taxon>Gammaproteobacteria</taxon>
        <taxon>Pasteurellales</taxon>
        <taxon>Pasteurellaceae</taxon>
        <taxon>Actinobacillus</taxon>
    </lineage>
</organism>
<dbReference type="SUPFAM" id="SSF55021">
    <property type="entry name" value="ACT-like"/>
    <property type="match status" value="1"/>
</dbReference>
<dbReference type="InterPro" id="IPR045865">
    <property type="entry name" value="ACT-like_dom_sf"/>
</dbReference>
<dbReference type="PROSITE" id="PS51671">
    <property type="entry name" value="ACT"/>
    <property type="match status" value="1"/>
</dbReference>
<dbReference type="Gene3D" id="3.30.70.260">
    <property type="match status" value="1"/>
</dbReference>
<feature type="domain" description="ACT" evidence="1">
    <location>
        <begin position="12"/>
        <end position="79"/>
    </location>
</feature>
<protein>
    <submittedName>
        <fullName evidence="2">Acetolactate synthase isozyme II small subunit</fullName>
    </submittedName>
</protein>